<evidence type="ECO:0000256" key="4">
    <source>
        <dbReference type="ARBA" id="ARBA00022825"/>
    </source>
</evidence>
<dbReference type="EMBL" id="JANUGW010000001">
    <property type="protein sequence ID" value="MCS0579996.1"/>
    <property type="molecule type" value="Genomic_DNA"/>
</dbReference>
<feature type="signal peptide" evidence="5">
    <location>
        <begin position="1"/>
        <end position="22"/>
    </location>
</feature>
<reference evidence="6 7" key="1">
    <citation type="submission" date="2022-08" db="EMBL/GenBank/DDBJ databases">
        <title>Reclassification of Massilia species as members of the genera Telluria, Duganella, Pseudoduganella, Mokoshia gen. nov. and Zemynaea gen. nov. using orthogonal and non-orthogonal genome-based approaches.</title>
        <authorList>
            <person name="Bowman J.P."/>
        </authorList>
    </citation>
    <scope>NUCLEOTIDE SEQUENCE [LARGE SCALE GENOMIC DNA]</scope>
    <source>
        <strain evidence="6 7">JCM 31316</strain>
    </source>
</reference>
<dbReference type="PANTHER" id="PTHR36175:SF1">
    <property type="entry name" value="CYANOPHYCINASE"/>
    <property type="match status" value="1"/>
</dbReference>
<evidence type="ECO:0000313" key="7">
    <source>
        <dbReference type="Proteomes" id="UP001204151"/>
    </source>
</evidence>
<keyword evidence="5" id="KW-0732">Signal</keyword>
<keyword evidence="7" id="KW-1185">Reference proteome</keyword>
<dbReference type="SUPFAM" id="SSF52317">
    <property type="entry name" value="Class I glutamine amidotransferase-like"/>
    <property type="match status" value="1"/>
</dbReference>
<keyword evidence="2" id="KW-0645">Protease</keyword>
<gene>
    <name evidence="6" type="ORF">NX784_00170</name>
</gene>
<sequence length="420" mass="43749">MKAIVKTLLAAVPFLAAQGAWAGSTYTYSAVGTPSAPVSAKPVSCVGTACTPSVVLMGGGYDVGEAFRWMIAQAGITRATGGRFVILRATGTDAYNGYIYSHLGQVDPTTPKNYETVGGIDLGVTSVETLVIPTRKAAEDPFVQGVIAKASAIFIAGGDQADYYNFWQGTALDTALQKAMSAGIPVGGTSAGNAMLGQYAFAALNGSVTSGQALADPFNRTMTIDPLNTSSKKFVQTGSFLAIPSLEKTITDDHFNTRDRLGRLFGFVARIGNGCPGGAEAFDAVVGVGIDEETALLVSGPRGSVKAQLVANPYNTDNTTPSYTAQNSAYFTKIVRTPSQCVAGKPLNDNAGIQVYRMSAQLAQPSPYPTAPQYSFKSQATFNLSAWTQQAAQTYADGSSLNGPYVYGTANGAVLGNQVH</sequence>
<dbReference type="Pfam" id="PF03575">
    <property type="entry name" value="Peptidase_S51"/>
    <property type="match status" value="1"/>
</dbReference>
<evidence type="ECO:0000256" key="3">
    <source>
        <dbReference type="ARBA" id="ARBA00022801"/>
    </source>
</evidence>
<evidence type="ECO:0000313" key="6">
    <source>
        <dbReference type="EMBL" id="MCS0579996.1"/>
    </source>
</evidence>
<comment type="similarity">
    <text evidence="1">Belongs to the peptidase S51 family.</text>
</comment>
<organism evidence="6 7">
    <name type="scientific">Massilia pinisoli</name>
    <dbReference type="NCBI Taxonomy" id="1772194"/>
    <lineage>
        <taxon>Bacteria</taxon>
        <taxon>Pseudomonadati</taxon>
        <taxon>Pseudomonadota</taxon>
        <taxon>Betaproteobacteria</taxon>
        <taxon>Burkholderiales</taxon>
        <taxon>Oxalobacteraceae</taxon>
        <taxon>Telluria group</taxon>
        <taxon>Massilia</taxon>
    </lineage>
</organism>
<comment type="caution">
    <text evidence="6">The sequence shown here is derived from an EMBL/GenBank/DDBJ whole genome shotgun (WGS) entry which is preliminary data.</text>
</comment>
<dbReference type="PANTHER" id="PTHR36175">
    <property type="entry name" value="CYANOPHYCINASE"/>
    <property type="match status" value="1"/>
</dbReference>
<accession>A0ABT1ZJC6</accession>
<dbReference type="Gene3D" id="3.40.50.880">
    <property type="match status" value="1"/>
</dbReference>
<keyword evidence="3" id="KW-0378">Hydrolase</keyword>
<dbReference type="Proteomes" id="UP001204151">
    <property type="component" value="Unassembled WGS sequence"/>
</dbReference>
<dbReference type="InterPro" id="IPR005320">
    <property type="entry name" value="Peptidase_S51"/>
</dbReference>
<proteinExistence type="inferred from homology"/>
<dbReference type="InterPro" id="IPR029062">
    <property type="entry name" value="Class_I_gatase-like"/>
</dbReference>
<evidence type="ECO:0000256" key="1">
    <source>
        <dbReference type="ARBA" id="ARBA00006534"/>
    </source>
</evidence>
<feature type="chain" id="PRO_5046349576" evidence="5">
    <location>
        <begin position="23"/>
        <end position="420"/>
    </location>
</feature>
<keyword evidence="4" id="KW-0720">Serine protease</keyword>
<dbReference type="CDD" id="cd03145">
    <property type="entry name" value="GAT1_cyanophycinase"/>
    <property type="match status" value="1"/>
</dbReference>
<evidence type="ECO:0000256" key="2">
    <source>
        <dbReference type="ARBA" id="ARBA00022670"/>
    </source>
</evidence>
<name>A0ABT1ZJC6_9BURK</name>
<dbReference type="RefSeq" id="WP_258814647.1">
    <property type="nucleotide sequence ID" value="NZ_JANUGW010000001.1"/>
</dbReference>
<protein>
    <submittedName>
        <fullName evidence="6">Cyanophycinase</fullName>
    </submittedName>
</protein>
<evidence type="ECO:0000256" key="5">
    <source>
        <dbReference type="SAM" id="SignalP"/>
    </source>
</evidence>